<dbReference type="GO" id="GO:0009103">
    <property type="term" value="P:lipopolysaccharide biosynthetic process"/>
    <property type="evidence" value="ECO:0007669"/>
    <property type="project" value="TreeGrafter"/>
</dbReference>
<dbReference type="Pfam" id="PF13439">
    <property type="entry name" value="Glyco_transf_4"/>
    <property type="match status" value="1"/>
</dbReference>
<dbReference type="OrthoDB" id="9816564at2"/>
<dbReference type="Proteomes" id="UP000248918">
    <property type="component" value="Unassembled WGS sequence"/>
</dbReference>
<name>A0A329BPW9_9BURK</name>
<dbReference type="SUPFAM" id="SSF53756">
    <property type="entry name" value="UDP-Glycosyltransferase/glycogen phosphorylase"/>
    <property type="match status" value="3"/>
</dbReference>
<dbReference type="EMBL" id="QLTK01000020">
    <property type="protein sequence ID" value="RAS23411.1"/>
    <property type="molecule type" value="Genomic_DNA"/>
</dbReference>
<dbReference type="InterPro" id="IPR028098">
    <property type="entry name" value="Glyco_trans_4-like_N"/>
</dbReference>
<comment type="caution">
    <text evidence="3">The sequence shown here is derived from an EMBL/GenBank/DDBJ whole genome shotgun (WGS) entry which is preliminary data.</text>
</comment>
<dbReference type="GO" id="GO:0016757">
    <property type="term" value="F:glycosyltransferase activity"/>
    <property type="evidence" value="ECO:0007669"/>
    <property type="project" value="UniProtKB-ARBA"/>
</dbReference>
<dbReference type="PANTHER" id="PTHR46401:SF2">
    <property type="entry name" value="GLYCOSYLTRANSFERASE WBBK-RELATED"/>
    <property type="match status" value="1"/>
</dbReference>
<evidence type="ECO:0000313" key="4">
    <source>
        <dbReference type="Proteomes" id="UP000248918"/>
    </source>
</evidence>
<proteinExistence type="predicted"/>
<reference evidence="3 4" key="1">
    <citation type="submission" date="2018-06" db="EMBL/GenBank/DDBJ databases">
        <title>Genomic Encyclopedia of Type Strains, Phase III (KMG-III): the genomes of soil and plant-associated and newly described type strains.</title>
        <authorList>
            <person name="Whitman W."/>
        </authorList>
    </citation>
    <scope>NUCLEOTIDE SEQUENCE [LARGE SCALE GENOMIC DNA]</scope>
    <source>
        <strain evidence="3 4">LMG 23644</strain>
    </source>
</reference>
<dbReference type="RefSeq" id="WP_111933884.1">
    <property type="nucleotide sequence ID" value="NZ_CADFFP010000022.1"/>
</dbReference>
<organism evidence="3 4">
    <name type="scientific">Paraburkholderia bryophila</name>
    <dbReference type="NCBI Taxonomy" id="420952"/>
    <lineage>
        <taxon>Bacteria</taxon>
        <taxon>Pseudomonadati</taxon>
        <taxon>Pseudomonadota</taxon>
        <taxon>Betaproteobacteria</taxon>
        <taxon>Burkholderiales</taxon>
        <taxon>Burkholderiaceae</taxon>
        <taxon>Paraburkholderia</taxon>
    </lineage>
</organism>
<dbReference type="Gene3D" id="3.40.50.2000">
    <property type="entry name" value="Glycogen Phosphorylase B"/>
    <property type="match status" value="5"/>
</dbReference>
<keyword evidence="1 3" id="KW-0808">Transferase</keyword>
<evidence type="ECO:0000259" key="2">
    <source>
        <dbReference type="Pfam" id="PF13439"/>
    </source>
</evidence>
<dbReference type="Pfam" id="PF13692">
    <property type="entry name" value="Glyco_trans_1_4"/>
    <property type="match status" value="3"/>
</dbReference>
<dbReference type="PANTHER" id="PTHR46401">
    <property type="entry name" value="GLYCOSYLTRANSFERASE WBBK-RELATED"/>
    <property type="match status" value="1"/>
</dbReference>
<sequence length="1364" mass="150435">MKFRILVCNFYPANFPPSSGGEQRIFYLYSHLSNWFDVTLLTLTYPDRETEVIEHSETFREIRVPKPAVSNPLHWEFDKAGLGAECSGLVVALAGANDSLYRTELERLINNVDVVVHESPFTVPYDRNWGLDGKPRIYASQNIEWRLARQVFSGDMADDAISFVQFLEAKLLDRADLVFATSEEERERFATDYFDIDSRKIYLAPNGFERPSAPQVDTKPTAKAGRRACVFLGSGHPPNVEAAHFIISTLAPEFPELDFLILGSVSKRITLDLPSNCKSLGFVEEFEKNRLLAECVVALNPLFSGAGTNLKMLDYMAEGAAILTTPVGARGIDLADGQNAIVASPEEFVNSLRELSADNKLREKLGAAARDKAYACYSWRTIAGNVRDVIERKLGNQLGRDRSAADTRLRVLVVNDFAVGNATGGGQVRISNLLNALGACNEVTFLSFGDAVESSRRPHRKFGEIVVAKTAEHTLAEAQSSEGEYISVADLVAAEQCLSNKSLIETFSRLVREADVVVFEHCYMAPLAELVPAAKRVVYSSHNVEAVIKTSILSHRRDGSFRAAQAKCFEDSLLARADLVVCVSSSDADYYRERVAGKRCIVVENGVANCPKTVRIPRTEGASAIFVGSSHMPNVDAAKFIVEKLAPKLPDVRFVIVGSVCDAIAYMNMPDNVHAAGVVDEATKSQLFEEASIAINPMFSGGGSSLKVPDFLGAQLPLISTEFGVRGYALVDGTHYVKSDAETFASVLGNLLRDASRQLTIGRNGREYVSNSLTWGALGRRYQEALGELFPGSVRKRLLVVTYRFMEPAPGGAESFLNRVLDGLWKNGNYEIDVAAPEIDTIRNRWHFAGDYEANLPSLLDPQYTRAVHRFALDIEEREATLDRCRSLFSMWAEETVAHARSLTSALDAPCLLGGWNFAETGPGGLQRWTTSRSEILVGTNISEVVIDGYSPTPRRVTVFHDGEQIHSQSVKDDFSFTVRLVERNKDSVVTLVCDSWFGAEDPRLLGVLIKNIFLRRNGVQALIPLTEDFEVAMRRSDSEAWVKSLVRLTDQRPRSSDEIFFSARGPHSATMETWLHAHMAEYDAVLIQGVPFSTSVMAARVAQELGVKYTVLPHFHMEDRYYHWRDFYDIFRASHTTVAAPRCSKEYFFDAINAPATVIPGGGVDLAEFESEHLADALTSFRTMHAGSAPFILVLGRKAAGKNYQLVMQAVKQLRSSGVNLELLMIGPDDDKLAVEPDGVIYYGPQPRSVVLGALQDAVCVVNMSDSESFGIVVLEAWLARRPVVVQRNCLAFGELIDDGVDGFLVESVGDICTAVKKYLQSPELALQHGELGRAKALDYSWESIAGMFDKTLFPSSVSLGSF</sequence>
<evidence type="ECO:0000256" key="1">
    <source>
        <dbReference type="ARBA" id="ARBA00022679"/>
    </source>
</evidence>
<evidence type="ECO:0000313" key="3">
    <source>
        <dbReference type="EMBL" id="RAS23411.1"/>
    </source>
</evidence>
<feature type="domain" description="Glycosyltransferase subfamily 4-like N-terminal" evidence="2">
    <location>
        <begin position="424"/>
        <end position="607"/>
    </location>
</feature>
<accession>A0A329BPW9</accession>
<dbReference type="CDD" id="cd03801">
    <property type="entry name" value="GT4_PimA-like"/>
    <property type="match status" value="3"/>
</dbReference>
<gene>
    <name evidence="3" type="ORF">BX591_12017</name>
</gene>
<protein>
    <submittedName>
        <fullName evidence="3">Glycosyltransferase involved in cell wall biosynthesis</fullName>
    </submittedName>
</protein>